<dbReference type="SUPFAM" id="SSF64167">
    <property type="entry name" value="SurE-like"/>
    <property type="match status" value="1"/>
</dbReference>
<dbReference type="GeneID" id="27329841"/>
<accession>A0A0D2BIS8</accession>
<protein>
    <submittedName>
        <fullName evidence="3">5'/3'-nucleotidase SurE</fullName>
    </submittedName>
</protein>
<dbReference type="PANTHER" id="PTHR47551:SF1">
    <property type="entry name" value="TUBULIN--TYROSINE LIGASE PBY1-RELATED"/>
    <property type="match status" value="1"/>
</dbReference>
<feature type="compositionally biased region" description="Acidic residues" evidence="1">
    <location>
        <begin position="565"/>
        <end position="576"/>
    </location>
</feature>
<dbReference type="Pfam" id="PF03133">
    <property type="entry name" value="TTL"/>
    <property type="match status" value="1"/>
</dbReference>
<dbReference type="Proteomes" id="UP000053328">
    <property type="component" value="Unassembled WGS sequence"/>
</dbReference>
<evidence type="ECO:0000256" key="1">
    <source>
        <dbReference type="SAM" id="MobiDB-lite"/>
    </source>
</evidence>
<organism evidence="3 4">
    <name type="scientific">Exophiala spinifera</name>
    <dbReference type="NCBI Taxonomy" id="91928"/>
    <lineage>
        <taxon>Eukaryota</taxon>
        <taxon>Fungi</taxon>
        <taxon>Dikarya</taxon>
        <taxon>Ascomycota</taxon>
        <taxon>Pezizomycotina</taxon>
        <taxon>Eurotiomycetes</taxon>
        <taxon>Chaetothyriomycetidae</taxon>
        <taxon>Chaetothyriales</taxon>
        <taxon>Herpotrichiellaceae</taxon>
        <taxon>Exophiala</taxon>
    </lineage>
</organism>
<proteinExistence type="predicted"/>
<dbReference type="GO" id="GO:0000932">
    <property type="term" value="C:P-body"/>
    <property type="evidence" value="ECO:0007669"/>
    <property type="project" value="TreeGrafter"/>
</dbReference>
<dbReference type="PROSITE" id="PS51221">
    <property type="entry name" value="TTL"/>
    <property type="match status" value="1"/>
</dbReference>
<dbReference type="VEuPathDB" id="FungiDB:PV08_02758"/>
<reference evidence="3 4" key="1">
    <citation type="submission" date="2015-01" db="EMBL/GenBank/DDBJ databases">
        <title>The Genome Sequence of Exophiala spinifera CBS89968.</title>
        <authorList>
            <consortium name="The Broad Institute Genomics Platform"/>
            <person name="Cuomo C."/>
            <person name="de Hoog S."/>
            <person name="Gorbushina A."/>
            <person name="Stielow B."/>
            <person name="Teixiera M."/>
            <person name="Abouelleil A."/>
            <person name="Chapman S.B."/>
            <person name="Priest M."/>
            <person name="Young S.K."/>
            <person name="Wortman J."/>
            <person name="Nusbaum C."/>
            <person name="Birren B."/>
        </authorList>
    </citation>
    <scope>NUCLEOTIDE SEQUENCE [LARGE SCALE GENOMIC DNA]</scope>
    <source>
        <strain evidence="3 4">CBS 89968</strain>
    </source>
</reference>
<dbReference type="EMBL" id="KN847493">
    <property type="protein sequence ID" value="KIW18470.1"/>
    <property type="molecule type" value="Genomic_DNA"/>
</dbReference>
<dbReference type="STRING" id="91928.A0A0D2BIS8"/>
<evidence type="ECO:0000313" key="4">
    <source>
        <dbReference type="Proteomes" id="UP000053328"/>
    </source>
</evidence>
<gene>
    <name evidence="3" type="ORF">PV08_02758</name>
</gene>
<sequence>MGPSTIYIVIRATNRELQAETPLQDVPFSTTRDEDDFVLATRDASRGDAYITTITSCQVFLGNEEKNQIKNLVVNDDGPPSNQSSPYVHSLIDTLQKAGHTVSVVLPHVQRSWIGKAHIVGQTLTPTYFRPGTLHKDDGVTSDRPFNDGGEEWILIDGTPASCVQIGLHHFFKDRGPVDLVVSGPNYGRNTTAVFALSSGTIGGALEGAMSGMKSIALSYAFDSREHDPEVIRTASKLSARLMEKLLNEWPDDVHLYSINVPLRKDVEQKKIVYTEMLQNRWHNGSSFEELPPEEDDRDPNTEEQIIREGGEGHTQVPRRLHRKFKWAPNFQDVRKAVTDAQKGDGWEVLQGNITVTPLVANFWHLPHYTGEIKLEHNKSDLTRESSSNTIYAVVDYPDPYVQPLILQGLRSLEDFSIQQISAVSELQRATIPVLQFTAYESLDFEHAMQHSKTSQVCAYVIRKALIRKHYLSNTVSTWLVKHPDSVLAKHFRPCVHFELDYAEFLDEALVDAWDLNESMAENERKESTGSKNWWILKPGMSDGGNGIRLFSSFDELQAIFEDWEGSDSEGDEEDETDHRKDEDTTENPEDASNQDHAMTSQLRHFIAQPYIDPPLLLEAYGNRKFHIRAYVLAAGALRVFVYREMLALFAAKQYQSPGHSGDEEILDLAQHLTNTCFQDEETKSSSVHQFWRLESTHLRADWKEMVFQQICDVTGEVFEAAAREQMVHFQALPNAFEIFGVDFLVDQNANVWLLELNAYPDFKQTGSDLQDAVVGGLFREVARAAIGPFFGAAYHGSSQMPLVRALSLGRD</sequence>
<dbReference type="Gene3D" id="3.40.1210.10">
    <property type="entry name" value="Survival protein SurE-like phosphatase/nucleotidase"/>
    <property type="match status" value="1"/>
</dbReference>
<dbReference type="InterPro" id="IPR036523">
    <property type="entry name" value="SurE-like_sf"/>
</dbReference>
<dbReference type="InterPro" id="IPR002828">
    <property type="entry name" value="SurE-like_Pase/nucleotidase"/>
</dbReference>
<dbReference type="Gene3D" id="3.30.470.20">
    <property type="entry name" value="ATP-grasp fold, B domain"/>
    <property type="match status" value="1"/>
</dbReference>
<dbReference type="InterPro" id="IPR027746">
    <property type="entry name" value="TTL"/>
</dbReference>
<keyword evidence="4" id="KW-1185">Reference proteome</keyword>
<dbReference type="RefSeq" id="XP_016238686.1">
    <property type="nucleotide sequence ID" value="XM_016377116.1"/>
</dbReference>
<name>A0A0D2BIS8_9EURO</name>
<evidence type="ECO:0000259" key="2">
    <source>
        <dbReference type="Pfam" id="PF01975"/>
    </source>
</evidence>
<feature type="domain" description="Survival protein SurE-like phosphatase/nucleotidase" evidence="2">
    <location>
        <begin position="72"/>
        <end position="283"/>
    </location>
</feature>
<dbReference type="GO" id="GO:0016787">
    <property type="term" value="F:hydrolase activity"/>
    <property type="evidence" value="ECO:0007669"/>
    <property type="project" value="InterPro"/>
</dbReference>
<dbReference type="PANTHER" id="PTHR47551">
    <property type="entry name" value="TUBULIN--TYROSINE LIGASE PBY1-RELATED"/>
    <property type="match status" value="1"/>
</dbReference>
<dbReference type="OrthoDB" id="202825at2759"/>
<evidence type="ECO:0000313" key="3">
    <source>
        <dbReference type="EMBL" id="KIW18470.1"/>
    </source>
</evidence>
<dbReference type="NCBIfam" id="TIGR00087">
    <property type="entry name" value="surE"/>
    <property type="match status" value="1"/>
</dbReference>
<dbReference type="Pfam" id="PF01975">
    <property type="entry name" value="SurE"/>
    <property type="match status" value="1"/>
</dbReference>
<dbReference type="InterPro" id="IPR004344">
    <property type="entry name" value="TTL/TTLL_fam"/>
</dbReference>
<dbReference type="HOGENOM" id="CLU_007204_0_0_1"/>
<dbReference type="SUPFAM" id="SSF56059">
    <property type="entry name" value="Glutathione synthetase ATP-binding domain-like"/>
    <property type="match status" value="1"/>
</dbReference>
<feature type="region of interest" description="Disordered" evidence="1">
    <location>
        <begin position="565"/>
        <end position="596"/>
    </location>
</feature>
<dbReference type="AlphaFoldDB" id="A0A0D2BIS8"/>